<evidence type="ECO:0000259" key="1">
    <source>
        <dbReference type="Pfam" id="PF04168"/>
    </source>
</evidence>
<evidence type="ECO:0000313" key="3">
    <source>
        <dbReference type="Proteomes" id="UP000483432"/>
    </source>
</evidence>
<name>A0A7C9NT68_9PROT</name>
<dbReference type="Pfam" id="PF04168">
    <property type="entry name" value="Alpha-E"/>
    <property type="match status" value="1"/>
</dbReference>
<dbReference type="InterPro" id="IPR007296">
    <property type="entry name" value="DUF403"/>
</dbReference>
<dbReference type="EMBL" id="JAAFGW010000040">
    <property type="protein sequence ID" value="NDP47580.1"/>
    <property type="molecule type" value="Genomic_DNA"/>
</dbReference>
<proteinExistence type="predicted"/>
<accession>A0A7C9NT68</accession>
<dbReference type="PANTHER" id="PTHR34595">
    <property type="entry name" value="BLR5612 PROTEIN"/>
    <property type="match status" value="1"/>
</dbReference>
<comment type="caution">
    <text evidence="2">The sequence shown here is derived from an EMBL/GenBank/DDBJ whole genome shotgun (WGS) entry which is preliminary data.</text>
</comment>
<reference evidence="2 3" key="1">
    <citation type="submission" date="2019-09" db="EMBL/GenBank/DDBJ databases">
        <title>H2 Metabolism Revealed by Metagenomic Analysis in Subglacial Sediment of East Antarctica.</title>
        <authorList>
            <person name="Yang Z."/>
            <person name="Zhang Y."/>
            <person name="Lv Y."/>
            <person name="Yan W."/>
            <person name="Xiao X."/>
            <person name="Sun B."/>
            <person name="Ma H."/>
        </authorList>
    </citation>
    <scope>NUCLEOTIDE SEQUENCE [LARGE SCALE GENOMIC DNA]</scope>
    <source>
        <strain evidence="2">Bin2_2</strain>
    </source>
</reference>
<organism evidence="2 3">
    <name type="scientific">Sulfuriferula multivorans</name>
    <dbReference type="NCBI Taxonomy" id="1559896"/>
    <lineage>
        <taxon>Bacteria</taxon>
        <taxon>Pseudomonadati</taxon>
        <taxon>Pseudomonadota</taxon>
        <taxon>Betaproteobacteria</taxon>
        <taxon>Nitrosomonadales</taxon>
        <taxon>Sulfuricellaceae</taxon>
        <taxon>Sulfuriferula</taxon>
    </lineage>
</organism>
<dbReference type="InterPro" id="IPR051680">
    <property type="entry name" value="ATP-dep_Glu-Cys_Ligase-2"/>
</dbReference>
<sequence>MLSRVANSLYWIGRHIERAENTARLINVTSHLQLDLPKGIRQGWKSIVNIVGNKEAFDKMGIENDERQIMKFLISDLDDPGSILSALRAARENARTVRDVLPREAWEEINSLYETAKADAPKAYWSKNRHAYLQQIVRGAQTITGILSGSMLHDETYQFVRMGRNLERADMTTRIIDVRSADLVPPDEHTLTPFENIQWMSVLKSLTGYQMYRRSVLEPVRRRDVLEFLFKERRFPRAILHCLGEIEGCAVTLKKNAQVVASIHEVVKAIEDVAPGALSQTELHALIDDLQLGLVGVNTAVRETYFA</sequence>
<gene>
    <name evidence="2" type="ORF">GZ085_04155</name>
</gene>
<feature type="domain" description="DUF403" evidence="1">
    <location>
        <begin position="1"/>
        <end position="306"/>
    </location>
</feature>
<dbReference type="PANTHER" id="PTHR34595:SF7">
    <property type="entry name" value="SLL1039 PROTEIN"/>
    <property type="match status" value="1"/>
</dbReference>
<dbReference type="Proteomes" id="UP000483432">
    <property type="component" value="Unassembled WGS sequence"/>
</dbReference>
<protein>
    <submittedName>
        <fullName evidence="2">Alpha-E domain-containing protein</fullName>
    </submittedName>
</protein>
<evidence type="ECO:0000313" key="2">
    <source>
        <dbReference type="EMBL" id="NDP47580.1"/>
    </source>
</evidence>
<dbReference type="AlphaFoldDB" id="A0A7C9NT68"/>